<sequence>MYRAGSLRAVVEEISEYKIDLLGIQLQVFFVHKRIISAVKSVEFVSNRMSYITLRGRCCDIIVLNVHVPTEDKIDDVKDRIYEKLEHVHTMFPHRNTHKFTWTSPDGKMHNQIDHILIDRRRHSSIPDLPQPTDDED</sequence>
<dbReference type="InterPro" id="IPR036691">
    <property type="entry name" value="Endo/exonu/phosph_ase_sf"/>
</dbReference>
<organism evidence="1 2">
    <name type="scientific">Cryptotermes secundus</name>
    <dbReference type="NCBI Taxonomy" id="105785"/>
    <lineage>
        <taxon>Eukaryota</taxon>
        <taxon>Metazoa</taxon>
        <taxon>Ecdysozoa</taxon>
        <taxon>Arthropoda</taxon>
        <taxon>Hexapoda</taxon>
        <taxon>Insecta</taxon>
        <taxon>Pterygota</taxon>
        <taxon>Neoptera</taxon>
        <taxon>Polyneoptera</taxon>
        <taxon>Dictyoptera</taxon>
        <taxon>Blattodea</taxon>
        <taxon>Blattoidea</taxon>
        <taxon>Termitoidae</taxon>
        <taxon>Kalotermitidae</taxon>
        <taxon>Cryptotermitinae</taxon>
        <taxon>Cryptotermes</taxon>
    </lineage>
</organism>
<evidence type="ECO:0000313" key="1">
    <source>
        <dbReference type="EMBL" id="PNF30197.1"/>
    </source>
</evidence>
<dbReference type="STRING" id="105785.A0A2J7QNN5"/>
<dbReference type="EMBL" id="NEVH01012566">
    <property type="protein sequence ID" value="PNF30197.1"/>
    <property type="molecule type" value="Genomic_DNA"/>
</dbReference>
<keyword evidence="2" id="KW-1185">Reference proteome</keyword>
<dbReference type="Proteomes" id="UP000235965">
    <property type="component" value="Unassembled WGS sequence"/>
</dbReference>
<dbReference type="SUPFAM" id="SSF56219">
    <property type="entry name" value="DNase I-like"/>
    <property type="match status" value="1"/>
</dbReference>
<accession>A0A2J7QNN5</accession>
<name>A0A2J7QNN5_9NEOP</name>
<gene>
    <name evidence="1" type="ORF">B7P43_G08423</name>
</gene>
<protein>
    <submittedName>
        <fullName evidence="1">Uncharacterized protein</fullName>
    </submittedName>
</protein>
<reference evidence="1 2" key="1">
    <citation type="submission" date="2017-12" db="EMBL/GenBank/DDBJ databases">
        <title>Hemimetabolous genomes reveal molecular basis of termite eusociality.</title>
        <authorList>
            <person name="Harrison M.C."/>
            <person name="Jongepier E."/>
            <person name="Robertson H.M."/>
            <person name="Arning N."/>
            <person name="Bitard-Feildel T."/>
            <person name="Chao H."/>
            <person name="Childers C.P."/>
            <person name="Dinh H."/>
            <person name="Doddapaneni H."/>
            <person name="Dugan S."/>
            <person name="Gowin J."/>
            <person name="Greiner C."/>
            <person name="Han Y."/>
            <person name="Hu H."/>
            <person name="Hughes D.S.T."/>
            <person name="Huylmans A.-K."/>
            <person name="Kemena C."/>
            <person name="Kremer L.P.M."/>
            <person name="Lee S.L."/>
            <person name="Lopez-Ezquerra A."/>
            <person name="Mallet L."/>
            <person name="Monroy-Kuhn J.M."/>
            <person name="Moser A."/>
            <person name="Murali S.C."/>
            <person name="Muzny D.M."/>
            <person name="Otani S."/>
            <person name="Piulachs M.-D."/>
            <person name="Poelchau M."/>
            <person name="Qu J."/>
            <person name="Schaub F."/>
            <person name="Wada-Katsumata A."/>
            <person name="Worley K.C."/>
            <person name="Xie Q."/>
            <person name="Ylla G."/>
            <person name="Poulsen M."/>
            <person name="Gibbs R.A."/>
            <person name="Schal C."/>
            <person name="Richards S."/>
            <person name="Belles X."/>
            <person name="Korb J."/>
            <person name="Bornberg-Bauer E."/>
        </authorList>
    </citation>
    <scope>NUCLEOTIDE SEQUENCE [LARGE SCALE GENOMIC DNA]</scope>
    <source>
        <tissue evidence="1">Whole body</tissue>
    </source>
</reference>
<dbReference type="AlphaFoldDB" id="A0A2J7QNN5"/>
<comment type="caution">
    <text evidence="1">The sequence shown here is derived from an EMBL/GenBank/DDBJ whole genome shotgun (WGS) entry which is preliminary data.</text>
</comment>
<evidence type="ECO:0000313" key="2">
    <source>
        <dbReference type="Proteomes" id="UP000235965"/>
    </source>
</evidence>
<proteinExistence type="predicted"/>
<dbReference type="InParanoid" id="A0A2J7QNN5"/>